<dbReference type="AlphaFoldDB" id="A0A0B7BBP9"/>
<feature type="non-terminal residue" evidence="1">
    <location>
        <position position="1"/>
    </location>
</feature>
<dbReference type="EMBL" id="HACG01042856">
    <property type="protein sequence ID" value="CEK89721.1"/>
    <property type="molecule type" value="Transcribed_RNA"/>
</dbReference>
<organism evidence="1">
    <name type="scientific">Arion vulgaris</name>
    <dbReference type="NCBI Taxonomy" id="1028688"/>
    <lineage>
        <taxon>Eukaryota</taxon>
        <taxon>Metazoa</taxon>
        <taxon>Spiralia</taxon>
        <taxon>Lophotrochozoa</taxon>
        <taxon>Mollusca</taxon>
        <taxon>Gastropoda</taxon>
        <taxon>Heterobranchia</taxon>
        <taxon>Euthyneura</taxon>
        <taxon>Panpulmonata</taxon>
        <taxon>Eupulmonata</taxon>
        <taxon>Stylommatophora</taxon>
        <taxon>Helicina</taxon>
        <taxon>Arionoidea</taxon>
        <taxon>Arionidae</taxon>
        <taxon>Arion</taxon>
    </lineage>
</organism>
<evidence type="ECO:0000313" key="1">
    <source>
        <dbReference type="EMBL" id="CEK89721.1"/>
    </source>
</evidence>
<gene>
    <name evidence="1" type="primary">ORF172547</name>
</gene>
<sequence>ITSVTRHSCQPYSDFRSKVKYDQQPLMKKKNVMCFWLLILDRHNIDQIRCFRSDIRCLSNGIRCLSSG</sequence>
<feature type="non-terminal residue" evidence="1">
    <location>
        <position position="68"/>
    </location>
</feature>
<protein>
    <submittedName>
        <fullName evidence="1">Uncharacterized protein</fullName>
    </submittedName>
</protein>
<proteinExistence type="predicted"/>
<name>A0A0B7BBP9_9EUPU</name>
<reference evidence="1" key="1">
    <citation type="submission" date="2014-12" db="EMBL/GenBank/DDBJ databases">
        <title>Insight into the proteome of Arion vulgaris.</title>
        <authorList>
            <person name="Aradska J."/>
            <person name="Bulat T."/>
            <person name="Smidak R."/>
            <person name="Sarate P."/>
            <person name="Gangsoo J."/>
            <person name="Sialana F."/>
            <person name="Bilban M."/>
            <person name="Lubec G."/>
        </authorList>
    </citation>
    <scope>NUCLEOTIDE SEQUENCE</scope>
    <source>
        <tissue evidence="1">Skin</tissue>
    </source>
</reference>
<accession>A0A0B7BBP9</accession>